<accession>A0ABU6S903</accession>
<name>A0ABU6S903_9FABA</name>
<evidence type="ECO:0000313" key="2">
    <source>
        <dbReference type="EMBL" id="MED6132744.1"/>
    </source>
</evidence>
<keyword evidence="1" id="KW-1133">Transmembrane helix</keyword>
<evidence type="ECO:0000256" key="1">
    <source>
        <dbReference type="SAM" id="Phobius"/>
    </source>
</evidence>
<reference evidence="2 3" key="1">
    <citation type="journal article" date="2023" name="Plants (Basel)">
        <title>Bridging the Gap: Combining Genomics and Transcriptomics Approaches to Understand Stylosanthes scabra, an Orphan Legume from the Brazilian Caatinga.</title>
        <authorList>
            <person name="Ferreira-Neto J.R.C."/>
            <person name="da Silva M.D."/>
            <person name="Binneck E."/>
            <person name="de Melo N.F."/>
            <person name="da Silva R.H."/>
            <person name="de Melo A.L.T.M."/>
            <person name="Pandolfi V."/>
            <person name="Bustamante F.O."/>
            <person name="Brasileiro-Vidal A.C."/>
            <person name="Benko-Iseppon A.M."/>
        </authorList>
    </citation>
    <scope>NUCLEOTIDE SEQUENCE [LARGE SCALE GENOMIC DNA]</scope>
    <source>
        <tissue evidence="2">Leaves</tissue>
    </source>
</reference>
<keyword evidence="3" id="KW-1185">Reference proteome</keyword>
<keyword evidence="1" id="KW-0472">Membrane</keyword>
<gene>
    <name evidence="2" type="ORF">PIB30_021716</name>
</gene>
<protein>
    <submittedName>
        <fullName evidence="2">Uncharacterized protein</fullName>
    </submittedName>
</protein>
<dbReference type="EMBL" id="JASCZI010060487">
    <property type="protein sequence ID" value="MED6132744.1"/>
    <property type="molecule type" value="Genomic_DNA"/>
</dbReference>
<dbReference type="Proteomes" id="UP001341840">
    <property type="component" value="Unassembled WGS sequence"/>
</dbReference>
<proteinExistence type="predicted"/>
<comment type="caution">
    <text evidence="2">The sequence shown here is derived from an EMBL/GenBank/DDBJ whole genome shotgun (WGS) entry which is preliminary data.</text>
</comment>
<feature type="transmembrane region" description="Helical" evidence="1">
    <location>
        <begin position="87"/>
        <end position="110"/>
    </location>
</feature>
<keyword evidence="1" id="KW-0812">Transmembrane</keyword>
<organism evidence="2 3">
    <name type="scientific">Stylosanthes scabra</name>
    <dbReference type="NCBI Taxonomy" id="79078"/>
    <lineage>
        <taxon>Eukaryota</taxon>
        <taxon>Viridiplantae</taxon>
        <taxon>Streptophyta</taxon>
        <taxon>Embryophyta</taxon>
        <taxon>Tracheophyta</taxon>
        <taxon>Spermatophyta</taxon>
        <taxon>Magnoliopsida</taxon>
        <taxon>eudicotyledons</taxon>
        <taxon>Gunneridae</taxon>
        <taxon>Pentapetalae</taxon>
        <taxon>rosids</taxon>
        <taxon>fabids</taxon>
        <taxon>Fabales</taxon>
        <taxon>Fabaceae</taxon>
        <taxon>Papilionoideae</taxon>
        <taxon>50 kb inversion clade</taxon>
        <taxon>dalbergioids sensu lato</taxon>
        <taxon>Dalbergieae</taxon>
        <taxon>Pterocarpus clade</taxon>
        <taxon>Stylosanthes</taxon>
    </lineage>
</organism>
<sequence length="267" mass="30689">MAIQQNLRSLGSSTDSQTLTYTLTPLVLQDMQRKTRTSEKARYTDTITEASPTFQALNLYLKSLTNIRSENPQPMDFQYGKSAKPTVFILVGLLEAFLYLSFSLIVQLLLRPNARLYQLFILASRYGELTRSVIIANPTDPELALDNHRSLVAGTLAEGPPATTVSRDVSSCPTWKQEPHRHLLLPMNRFKRGRIDSEGILNVKFENRVKTNRFGDPSNRLVPRWFMKFLMWSRLEALSNRFKRQVLKFISLCRDTNRFDTSLNQLD</sequence>
<evidence type="ECO:0000313" key="3">
    <source>
        <dbReference type="Proteomes" id="UP001341840"/>
    </source>
</evidence>